<gene>
    <name evidence="3" type="ORF">DSM104440_00063</name>
</gene>
<dbReference type="RefSeq" id="WP_171159674.1">
    <property type="nucleotide sequence ID" value="NZ_CP053073.1"/>
</dbReference>
<protein>
    <recommendedName>
        <fullName evidence="2">Histidine kinase/HSP90-like ATPase domain-containing protein</fullName>
    </recommendedName>
</protein>
<dbReference type="InParanoid" id="A0A6M4H1B0"/>
<dbReference type="SUPFAM" id="SSF55874">
    <property type="entry name" value="ATPase domain of HSP90 chaperone/DNA topoisomerase II/histidine kinase"/>
    <property type="match status" value="1"/>
</dbReference>
<evidence type="ECO:0000256" key="1">
    <source>
        <dbReference type="SAM" id="Phobius"/>
    </source>
</evidence>
<evidence type="ECO:0000313" key="3">
    <source>
        <dbReference type="EMBL" id="QJR13281.1"/>
    </source>
</evidence>
<dbReference type="KEGG" id="upl:DSM104440_00063"/>
<sequence>MAASIPVYRRLTRTLVTGRRWVLVAMLLTLHAALIADPTGAFQRIWLLVHFGLFLLWQPFFAAELELEVFSLVLLVAITSLILYFLAGWMLVMWISVLLGILGGKVFTVRAAQLGHVAYLVAFSYLLTLLLLWAVPALLLAGPEIPQPLPFVAKSLLPFVLLAIVLVPTAPEEQPGQVFDFFYAVLIFQLVVVLVLGSVALMRYTEGLYYPSVALTVSGFGIGLFVLAVLWAPRGGFGGLRTYFSRYLLSVGMPFEMWMRRVAELAETEPDSQRFLQLALDEIATFPWMRGGNWKAADGEGTFGKPDGFTSRFTFHGLELTFRTAVRLSPALFLHLRLLAQVVGEFHEGKRRESLMRRNAYMQAVHETGAQLTHDIKNLLQSLYALTSVAPRGNEATTAYAGLLQRQLPQLTRRLHATLEKLRAPDATAADLQVDARTWWAEVEKRHAAPGITFAGRVMPGAMVPASLFDSLIENFLSNARAKREREPAVEVTVTFVADAMYCDLRVTDTGSAVPDAVARALFREPIEGTREGGLGIGLYQVARQARVEGFRVELASNSDAAVCFSVQREASVRSTSSSPSSQDSSRTP</sequence>
<reference evidence="3 4" key="1">
    <citation type="submission" date="2020-04" db="EMBL/GenBank/DDBJ databases">
        <title>Usitatibacter rugosus gen. nov., sp. nov. and Usitatibacter palustris sp. nov., novel members of Usitatibacteraceae fam. nov. within the order Nitrosomonadales isolated from soil.</title>
        <authorList>
            <person name="Huber K.J."/>
            <person name="Neumann-Schaal M."/>
            <person name="Geppert A."/>
            <person name="Luckner M."/>
            <person name="Wanner G."/>
            <person name="Overmann J."/>
        </authorList>
    </citation>
    <scope>NUCLEOTIDE SEQUENCE [LARGE SCALE GENOMIC DNA]</scope>
    <source>
        <strain evidence="3 4">Swamp67</strain>
    </source>
</reference>
<dbReference type="Proteomes" id="UP000503096">
    <property type="component" value="Chromosome"/>
</dbReference>
<feature type="transmembrane region" description="Helical" evidence="1">
    <location>
        <begin position="20"/>
        <end position="36"/>
    </location>
</feature>
<feature type="transmembrane region" description="Helical" evidence="1">
    <location>
        <begin position="151"/>
        <end position="169"/>
    </location>
</feature>
<evidence type="ECO:0000259" key="2">
    <source>
        <dbReference type="Pfam" id="PF02518"/>
    </source>
</evidence>
<dbReference type="AlphaFoldDB" id="A0A6M4H1B0"/>
<dbReference type="Gene3D" id="3.30.565.10">
    <property type="entry name" value="Histidine kinase-like ATPase, C-terminal domain"/>
    <property type="match status" value="1"/>
</dbReference>
<feature type="domain" description="Histidine kinase/HSP90-like ATPase" evidence="2">
    <location>
        <begin position="471"/>
        <end position="560"/>
    </location>
</feature>
<dbReference type="Pfam" id="PF02518">
    <property type="entry name" value="HATPase_c"/>
    <property type="match status" value="1"/>
</dbReference>
<evidence type="ECO:0000313" key="4">
    <source>
        <dbReference type="Proteomes" id="UP000503096"/>
    </source>
</evidence>
<dbReference type="InterPro" id="IPR036890">
    <property type="entry name" value="HATPase_C_sf"/>
</dbReference>
<accession>A0A6M4H1B0</accession>
<feature type="transmembrane region" description="Helical" evidence="1">
    <location>
        <begin position="69"/>
        <end position="102"/>
    </location>
</feature>
<name>A0A6M4H1B0_9PROT</name>
<feature type="transmembrane region" description="Helical" evidence="1">
    <location>
        <begin position="181"/>
        <end position="202"/>
    </location>
</feature>
<keyword evidence="4" id="KW-1185">Reference proteome</keyword>
<dbReference type="InterPro" id="IPR003594">
    <property type="entry name" value="HATPase_dom"/>
</dbReference>
<dbReference type="EMBL" id="CP053073">
    <property type="protein sequence ID" value="QJR13281.1"/>
    <property type="molecule type" value="Genomic_DNA"/>
</dbReference>
<keyword evidence="1" id="KW-0472">Membrane</keyword>
<keyword evidence="1" id="KW-0812">Transmembrane</keyword>
<feature type="transmembrane region" description="Helical" evidence="1">
    <location>
        <begin position="114"/>
        <end position="139"/>
    </location>
</feature>
<organism evidence="3 4">
    <name type="scientific">Usitatibacter palustris</name>
    <dbReference type="NCBI Taxonomy" id="2732487"/>
    <lineage>
        <taxon>Bacteria</taxon>
        <taxon>Pseudomonadati</taxon>
        <taxon>Pseudomonadota</taxon>
        <taxon>Betaproteobacteria</taxon>
        <taxon>Nitrosomonadales</taxon>
        <taxon>Usitatibacteraceae</taxon>
        <taxon>Usitatibacter</taxon>
    </lineage>
</organism>
<feature type="transmembrane region" description="Helical" evidence="1">
    <location>
        <begin position="208"/>
        <end position="232"/>
    </location>
</feature>
<proteinExistence type="predicted"/>
<keyword evidence="1" id="KW-1133">Transmembrane helix</keyword>